<evidence type="ECO:0000313" key="1">
    <source>
        <dbReference type="EnsemblPlants" id="QL08p023752:mrna"/>
    </source>
</evidence>
<organism evidence="1 2">
    <name type="scientific">Quercus lobata</name>
    <name type="common">Valley oak</name>
    <dbReference type="NCBI Taxonomy" id="97700"/>
    <lineage>
        <taxon>Eukaryota</taxon>
        <taxon>Viridiplantae</taxon>
        <taxon>Streptophyta</taxon>
        <taxon>Embryophyta</taxon>
        <taxon>Tracheophyta</taxon>
        <taxon>Spermatophyta</taxon>
        <taxon>Magnoliopsida</taxon>
        <taxon>eudicotyledons</taxon>
        <taxon>Gunneridae</taxon>
        <taxon>Pentapetalae</taxon>
        <taxon>rosids</taxon>
        <taxon>fabids</taxon>
        <taxon>Fagales</taxon>
        <taxon>Fagaceae</taxon>
        <taxon>Quercus</taxon>
    </lineage>
</organism>
<dbReference type="Proteomes" id="UP000594261">
    <property type="component" value="Chromosome 8"/>
</dbReference>
<name>A0A7N2M966_QUELO</name>
<sequence length="235" mass="26846">MEELANQWNNLSLSEKESTDFILQKDQRSGEFILTAKFLKPRFLNMEAMARTFKQLWRSTNDFKIQNQMRYTTRKVAKNICETIGEVQRSTGAVDEKGGHFIRARMALKKVVEEAEVGQPELNQNNMETEEGSEGINVTELSVTQTNVLGKVLHLDLVVDPILNSTPRETPPIIFQDSVETSHNGNLFPSSITPENLFDIQIREIDEDLEKFDKHSDILGKRVKAFNENINSFSI</sequence>
<dbReference type="Gramene" id="QL08p023752:mrna">
    <property type="protein sequence ID" value="QL08p023752:mrna"/>
    <property type="gene ID" value="QL08p023752"/>
</dbReference>
<dbReference type="InParanoid" id="A0A7N2M966"/>
<dbReference type="EnsemblPlants" id="QL08p023752:mrna">
    <property type="protein sequence ID" value="QL08p023752:mrna"/>
    <property type="gene ID" value="QL08p023752"/>
</dbReference>
<protein>
    <submittedName>
        <fullName evidence="1">Uncharacterized protein</fullName>
    </submittedName>
</protein>
<reference evidence="1 2" key="1">
    <citation type="journal article" date="2016" name="G3 (Bethesda)">
        <title>First Draft Assembly and Annotation of the Genome of a California Endemic Oak Quercus lobata Nee (Fagaceae).</title>
        <authorList>
            <person name="Sork V.L."/>
            <person name="Fitz-Gibbon S.T."/>
            <person name="Puiu D."/>
            <person name="Crepeau M."/>
            <person name="Gugger P.F."/>
            <person name="Sherman R."/>
            <person name="Stevens K."/>
            <person name="Langley C.H."/>
            <person name="Pellegrini M."/>
            <person name="Salzberg S.L."/>
        </authorList>
    </citation>
    <scope>NUCLEOTIDE SEQUENCE [LARGE SCALE GENOMIC DNA]</scope>
    <source>
        <strain evidence="1 2">cv. SW786</strain>
    </source>
</reference>
<reference evidence="1" key="2">
    <citation type="submission" date="2021-01" db="UniProtKB">
        <authorList>
            <consortium name="EnsemblPlants"/>
        </authorList>
    </citation>
    <scope>IDENTIFICATION</scope>
</reference>
<dbReference type="EMBL" id="LRBV02000008">
    <property type="status" value="NOT_ANNOTATED_CDS"/>
    <property type="molecule type" value="Genomic_DNA"/>
</dbReference>
<dbReference type="AlphaFoldDB" id="A0A7N2M966"/>
<accession>A0A7N2M966</accession>
<proteinExistence type="predicted"/>
<evidence type="ECO:0000313" key="2">
    <source>
        <dbReference type="Proteomes" id="UP000594261"/>
    </source>
</evidence>
<keyword evidence="2" id="KW-1185">Reference proteome</keyword>